<protein>
    <submittedName>
        <fullName evidence="2">15292_t:CDS:1</fullName>
    </submittedName>
</protein>
<keyword evidence="1" id="KW-0812">Transmembrane</keyword>
<evidence type="ECO:0000313" key="2">
    <source>
        <dbReference type="EMBL" id="CAG8593162.1"/>
    </source>
</evidence>
<keyword evidence="1" id="KW-0472">Membrane</keyword>
<dbReference type="InterPro" id="IPR025187">
    <property type="entry name" value="DUF4112"/>
</dbReference>
<evidence type="ECO:0000256" key="1">
    <source>
        <dbReference type="SAM" id="Phobius"/>
    </source>
</evidence>
<feature type="transmembrane region" description="Helical" evidence="1">
    <location>
        <begin position="55"/>
        <end position="76"/>
    </location>
</feature>
<dbReference type="PANTHER" id="PTHR35519:SF2">
    <property type="entry name" value="PH DOMAIN PROTEIN"/>
    <property type="match status" value="1"/>
</dbReference>
<proteinExistence type="predicted"/>
<dbReference type="Pfam" id="PF13430">
    <property type="entry name" value="DUF4112"/>
    <property type="match status" value="1"/>
</dbReference>
<dbReference type="PANTHER" id="PTHR35519">
    <property type="entry name" value="MEMBRANE PROTEINS"/>
    <property type="match status" value="1"/>
</dbReference>
<reference evidence="2" key="1">
    <citation type="submission" date="2021-06" db="EMBL/GenBank/DDBJ databases">
        <authorList>
            <person name="Kallberg Y."/>
            <person name="Tangrot J."/>
            <person name="Rosling A."/>
        </authorList>
    </citation>
    <scope>NUCLEOTIDE SEQUENCE</scope>
    <source>
        <strain evidence="2">UK204</strain>
    </source>
</reference>
<feature type="transmembrane region" description="Helical" evidence="1">
    <location>
        <begin position="88"/>
        <end position="108"/>
    </location>
</feature>
<accession>A0A9N9C784</accession>
<name>A0A9N9C784_9GLOM</name>
<dbReference type="AlphaFoldDB" id="A0A9N9C784"/>
<sequence>MTQLPLPPKVSPQNVVDAQVLYERIKTIALWYYDNMSLLDSIPIYGYQLPIGLEAILGFLPAFGDIIGLALGMYQVYLTSFFDIPVNLLMRMIMHVLLDFIFGILPVVGDLLDIFYKSNIYNLNLLESWLSEKYGNRIKLQNNDRGNKYQHSRNY</sequence>
<keyword evidence="3" id="KW-1185">Reference proteome</keyword>
<keyword evidence="1" id="KW-1133">Transmembrane helix</keyword>
<dbReference type="OrthoDB" id="2103474at2759"/>
<dbReference type="Proteomes" id="UP000789570">
    <property type="component" value="Unassembled WGS sequence"/>
</dbReference>
<organism evidence="2 3">
    <name type="scientific">Funneliformis caledonium</name>
    <dbReference type="NCBI Taxonomy" id="1117310"/>
    <lineage>
        <taxon>Eukaryota</taxon>
        <taxon>Fungi</taxon>
        <taxon>Fungi incertae sedis</taxon>
        <taxon>Mucoromycota</taxon>
        <taxon>Glomeromycotina</taxon>
        <taxon>Glomeromycetes</taxon>
        <taxon>Glomerales</taxon>
        <taxon>Glomeraceae</taxon>
        <taxon>Funneliformis</taxon>
    </lineage>
</organism>
<evidence type="ECO:0000313" key="3">
    <source>
        <dbReference type="Proteomes" id="UP000789570"/>
    </source>
</evidence>
<comment type="caution">
    <text evidence="2">The sequence shown here is derived from an EMBL/GenBank/DDBJ whole genome shotgun (WGS) entry which is preliminary data.</text>
</comment>
<gene>
    <name evidence="2" type="ORF">FCALED_LOCUS8200</name>
</gene>
<dbReference type="EMBL" id="CAJVPQ010002333">
    <property type="protein sequence ID" value="CAG8593162.1"/>
    <property type="molecule type" value="Genomic_DNA"/>
</dbReference>